<dbReference type="GO" id="GO:0006397">
    <property type="term" value="P:mRNA processing"/>
    <property type="evidence" value="ECO:0007669"/>
    <property type="project" value="UniProtKB-KW"/>
</dbReference>
<keyword evidence="9" id="KW-1185">Reference proteome</keyword>
<feature type="compositionally biased region" description="Basic residues" evidence="6">
    <location>
        <begin position="55"/>
        <end position="67"/>
    </location>
</feature>
<keyword evidence="5" id="KW-0539">Nucleus</keyword>
<dbReference type="InterPro" id="IPR047313">
    <property type="entry name" value="SMN_C"/>
</dbReference>
<comment type="caution">
    <text evidence="8">The sequence shown here is derived from an EMBL/GenBank/DDBJ whole genome shotgun (WGS) entry which is preliminary data.</text>
</comment>
<feature type="region of interest" description="Disordered" evidence="6">
    <location>
        <begin position="45"/>
        <end position="92"/>
    </location>
</feature>
<evidence type="ECO:0000256" key="6">
    <source>
        <dbReference type="SAM" id="MobiDB-lite"/>
    </source>
</evidence>
<comment type="similarity">
    <text evidence="2">Belongs to the SMN family.</text>
</comment>
<evidence type="ECO:0000256" key="1">
    <source>
        <dbReference type="ARBA" id="ARBA00004123"/>
    </source>
</evidence>
<evidence type="ECO:0000256" key="4">
    <source>
        <dbReference type="ARBA" id="ARBA00023187"/>
    </source>
</evidence>
<dbReference type="AlphaFoldDB" id="A0A367KVI2"/>
<feature type="compositionally biased region" description="Polar residues" evidence="6">
    <location>
        <begin position="75"/>
        <end position="86"/>
    </location>
</feature>
<dbReference type="PANTHER" id="PTHR39267:SF1">
    <property type="entry name" value="SURVIVAL MOTOR NEURON PROTEIN"/>
    <property type="match status" value="1"/>
</dbReference>
<evidence type="ECO:0000256" key="2">
    <source>
        <dbReference type="ARBA" id="ARBA00005371"/>
    </source>
</evidence>
<keyword evidence="3" id="KW-0507">mRNA processing</keyword>
<dbReference type="InterPro" id="IPR049481">
    <property type="entry name" value="SMN_G2-BD"/>
</dbReference>
<dbReference type="GO" id="GO:0005634">
    <property type="term" value="C:nucleus"/>
    <property type="evidence" value="ECO:0007669"/>
    <property type="project" value="UniProtKB-SubCell"/>
</dbReference>
<protein>
    <recommendedName>
        <fullName evidence="7">Survival Motor Neuron Gemin2-binding domain-containing protein</fullName>
    </recommendedName>
</protein>
<dbReference type="PANTHER" id="PTHR39267">
    <property type="entry name" value="SURVIVAL MOTOR NEURON-LIKE PROTEIN 1"/>
    <property type="match status" value="1"/>
</dbReference>
<dbReference type="STRING" id="4846.A0A367KVI2"/>
<proteinExistence type="inferred from homology"/>
<keyword evidence="4" id="KW-0508">mRNA splicing</keyword>
<dbReference type="EMBL" id="PJQM01000202">
    <property type="protein sequence ID" value="RCI06223.1"/>
    <property type="molecule type" value="Genomic_DNA"/>
</dbReference>
<evidence type="ECO:0000313" key="8">
    <source>
        <dbReference type="EMBL" id="RCI06223.1"/>
    </source>
</evidence>
<dbReference type="OrthoDB" id="197400at2759"/>
<feature type="domain" description="Survival Motor Neuron Gemin2-binding" evidence="7">
    <location>
        <begin position="25"/>
        <end position="45"/>
    </location>
</feature>
<name>A0A367KVI2_RHIST</name>
<evidence type="ECO:0000259" key="7">
    <source>
        <dbReference type="Pfam" id="PF20636"/>
    </source>
</evidence>
<dbReference type="Pfam" id="PF20636">
    <property type="entry name" value="SMN_G2-BD"/>
    <property type="match status" value="1"/>
</dbReference>
<sequence>MVKGTKGKIAVGTLLYTQGDTKANMWDDTELIEHWDRTVEAYRNQQSKEAPPFQHAKKFLQKQKTIKKTTPAVKKNTTMHYNSNLQSDKKNLPEMKKTVADITSNQDGFSNLVMSWYYAGYYTGLYMARKNDTK</sequence>
<evidence type="ECO:0000256" key="3">
    <source>
        <dbReference type="ARBA" id="ARBA00022664"/>
    </source>
</evidence>
<gene>
    <name evidence="8" type="ORF">CU098_010531</name>
</gene>
<dbReference type="InterPro" id="IPR040424">
    <property type="entry name" value="Smn1"/>
</dbReference>
<dbReference type="CDD" id="cd22852">
    <property type="entry name" value="SMN_C"/>
    <property type="match status" value="1"/>
</dbReference>
<comment type="subcellular location">
    <subcellularLocation>
        <location evidence="1">Nucleus</location>
    </subcellularLocation>
</comment>
<reference evidence="8 9" key="1">
    <citation type="journal article" date="2018" name="G3 (Bethesda)">
        <title>Phylogenetic and Phylogenomic Definition of Rhizopus Species.</title>
        <authorList>
            <person name="Gryganskyi A.P."/>
            <person name="Golan J."/>
            <person name="Dolatabadi S."/>
            <person name="Mondo S."/>
            <person name="Robb S."/>
            <person name="Idnurm A."/>
            <person name="Muszewska A."/>
            <person name="Steczkiewicz K."/>
            <person name="Masonjones S."/>
            <person name="Liao H.L."/>
            <person name="Gajdeczka M.T."/>
            <person name="Anike F."/>
            <person name="Vuek A."/>
            <person name="Anishchenko I.M."/>
            <person name="Voigt K."/>
            <person name="de Hoog G.S."/>
            <person name="Smith M.E."/>
            <person name="Heitman J."/>
            <person name="Vilgalys R."/>
            <person name="Stajich J.E."/>
        </authorList>
    </citation>
    <scope>NUCLEOTIDE SEQUENCE [LARGE SCALE GENOMIC DNA]</scope>
    <source>
        <strain evidence="8 9">LSU 92-RS-03</strain>
    </source>
</reference>
<accession>A0A367KVI2</accession>
<dbReference type="Proteomes" id="UP000253551">
    <property type="component" value="Unassembled WGS sequence"/>
</dbReference>
<evidence type="ECO:0000313" key="9">
    <source>
        <dbReference type="Proteomes" id="UP000253551"/>
    </source>
</evidence>
<dbReference type="GO" id="GO:0008380">
    <property type="term" value="P:RNA splicing"/>
    <property type="evidence" value="ECO:0007669"/>
    <property type="project" value="UniProtKB-KW"/>
</dbReference>
<evidence type="ECO:0000256" key="5">
    <source>
        <dbReference type="ARBA" id="ARBA00023242"/>
    </source>
</evidence>
<organism evidence="8 9">
    <name type="scientific">Rhizopus stolonifer</name>
    <name type="common">Rhizopus nigricans</name>
    <dbReference type="NCBI Taxonomy" id="4846"/>
    <lineage>
        <taxon>Eukaryota</taxon>
        <taxon>Fungi</taxon>
        <taxon>Fungi incertae sedis</taxon>
        <taxon>Mucoromycota</taxon>
        <taxon>Mucoromycotina</taxon>
        <taxon>Mucoromycetes</taxon>
        <taxon>Mucorales</taxon>
        <taxon>Mucorineae</taxon>
        <taxon>Rhizopodaceae</taxon>
        <taxon>Rhizopus</taxon>
    </lineage>
</organism>